<protein>
    <recommendedName>
        <fullName evidence="14">Fluoride-specific ion channel FluC</fullName>
    </recommendedName>
</protein>
<sequence>MREMILVALGGFFGAISRFALSKQIQERNKTSFPLGTLSVNLTGAFLLGLITGMQINSRLIALLGIGFMGALTTFSTLNLESEQIRKEKKYPIFYGYLFLSYFLGIILTFCGLLIGRRI</sequence>
<evidence type="ECO:0000256" key="2">
    <source>
        <dbReference type="ARBA" id="ARBA00022448"/>
    </source>
</evidence>
<keyword evidence="16" id="KW-1185">Reference proteome</keyword>
<feature type="transmembrane region" description="Helical" evidence="14">
    <location>
        <begin position="92"/>
        <end position="115"/>
    </location>
</feature>
<comment type="activity regulation">
    <text evidence="14">Na(+) is not transported, but it plays an essential structural role and its presence is essential for fluoride channel function.</text>
</comment>
<dbReference type="EMBL" id="CALBWS010000006">
    <property type="protein sequence ID" value="CAH2714317.1"/>
    <property type="molecule type" value="Genomic_DNA"/>
</dbReference>
<proteinExistence type="inferred from homology"/>
<evidence type="ECO:0000256" key="14">
    <source>
        <dbReference type="HAMAP-Rule" id="MF_00454"/>
    </source>
</evidence>
<keyword evidence="10 14" id="KW-0407">Ion channel</keyword>
<comment type="subcellular location">
    <subcellularLocation>
        <location evidence="1 14">Cell membrane</location>
        <topology evidence="1 14">Multi-pass membrane protein</topology>
    </subcellularLocation>
</comment>
<feature type="transmembrane region" description="Helical" evidence="14">
    <location>
        <begin position="60"/>
        <end position="80"/>
    </location>
</feature>
<organism evidence="15 16">
    <name type="scientific">Neobacillus rhizosphaerae</name>
    <dbReference type="NCBI Taxonomy" id="2880965"/>
    <lineage>
        <taxon>Bacteria</taxon>
        <taxon>Bacillati</taxon>
        <taxon>Bacillota</taxon>
        <taxon>Bacilli</taxon>
        <taxon>Bacillales</taxon>
        <taxon>Bacillaceae</taxon>
        <taxon>Neobacillus</taxon>
    </lineage>
</organism>
<keyword evidence="9 14" id="KW-0472">Membrane</keyword>
<dbReference type="InterPro" id="IPR003691">
    <property type="entry name" value="FluC"/>
</dbReference>
<dbReference type="Pfam" id="PF02537">
    <property type="entry name" value="CRCB"/>
    <property type="match status" value="1"/>
</dbReference>
<keyword evidence="3 14" id="KW-1003">Cell membrane</keyword>
<evidence type="ECO:0000313" key="15">
    <source>
        <dbReference type="EMBL" id="CAH2714317.1"/>
    </source>
</evidence>
<keyword evidence="4 14" id="KW-0812">Transmembrane</keyword>
<evidence type="ECO:0000256" key="4">
    <source>
        <dbReference type="ARBA" id="ARBA00022692"/>
    </source>
</evidence>
<evidence type="ECO:0000256" key="1">
    <source>
        <dbReference type="ARBA" id="ARBA00004651"/>
    </source>
</evidence>
<evidence type="ECO:0000256" key="3">
    <source>
        <dbReference type="ARBA" id="ARBA00022475"/>
    </source>
</evidence>
<keyword evidence="5 14" id="KW-0479">Metal-binding</keyword>
<dbReference type="Proteomes" id="UP000838308">
    <property type="component" value="Unassembled WGS sequence"/>
</dbReference>
<evidence type="ECO:0000313" key="16">
    <source>
        <dbReference type="Proteomes" id="UP000838308"/>
    </source>
</evidence>
<evidence type="ECO:0000256" key="7">
    <source>
        <dbReference type="ARBA" id="ARBA00023053"/>
    </source>
</evidence>
<reference evidence="15" key="1">
    <citation type="submission" date="2022-04" db="EMBL/GenBank/DDBJ databases">
        <authorList>
            <person name="Criscuolo A."/>
        </authorList>
    </citation>
    <scope>NUCLEOTIDE SEQUENCE</scope>
    <source>
        <strain evidence="15">CIP111895</strain>
    </source>
</reference>
<keyword evidence="6 14" id="KW-1133">Transmembrane helix</keyword>
<feature type="binding site" evidence="14">
    <location>
        <position position="70"/>
    </location>
    <ligand>
        <name>Na(+)</name>
        <dbReference type="ChEBI" id="CHEBI:29101"/>
        <note>structural</note>
    </ligand>
</feature>
<evidence type="ECO:0000256" key="11">
    <source>
        <dbReference type="ARBA" id="ARBA00035120"/>
    </source>
</evidence>
<name>A0ABM9ENX3_9BACI</name>
<evidence type="ECO:0000256" key="10">
    <source>
        <dbReference type="ARBA" id="ARBA00023303"/>
    </source>
</evidence>
<dbReference type="HAMAP" id="MF_00454">
    <property type="entry name" value="FluC"/>
    <property type="match status" value="1"/>
</dbReference>
<comment type="similarity">
    <text evidence="11 14">Belongs to the fluoride channel Fluc/FEX (TC 1.A.43) family.</text>
</comment>
<dbReference type="PANTHER" id="PTHR28259">
    <property type="entry name" value="FLUORIDE EXPORT PROTEIN 1-RELATED"/>
    <property type="match status" value="1"/>
</dbReference>
<keyword evidence="2 14" id="KW-0813">Transport</keyword>
<dbReference type="NCBIfam" id="NF010801">
    <property type="entry name" value="PRK14205.1"/>
    <property type="match status" value="1"/>
</dbReference>
<feature type="binding site" evidence="14">
    <location>
        <position position="73"/>
    </location>
    <ligand>
        <name>Na(+)</name>
        <dbReference type="ChEBI" id="CHEBI:29101"/>
        <note>structural</note>
    </ligand>
</feature>
<gene>
    <name evidence="15" type="primary">crcB_2</name>
    <name evidence="14" type="synonym">crcB</name>
    <name evidence="14" type="synonym">fluC</name>
    <name evidence="15" type="ORF">BACCIP111895_01478</name>
</gene>
<evidence type="ECO:0000256" key="8">
    <source>
        <dbReference type="ARBA" id="ARBA00023065"/>
    </source>
</evidence>
<keyword evidence="8 14" id="KW-0406">Ion transport</keyword>
<evidence type="ECO:0000256" key="9">
    <source>
        <dbReference type="ARBA" id="ARBA00023136"/>
    </source>
</evidence>
<comment type="function">
    <text evidence="13 14">Fluoride-specific ion channel. Important for reducing fluoride concentration in the cell, thus reducing its toxicity.</text>
</comment>
<evidence type="ECO:0000256" key="13">
    <source>
        <dbReference type="ARBA" id="ARBA00049940"/>
    </source>
</evidence>
<dbReference type="RefSeq" id="WP_248734639.1">
    <property type="nucleotide sequence ID" value="NZ_CALBWS010000006.1"/>
</dbReference>
<comment type="catalytic activity">
    <reaction evidence="12">
        <text>fluoride(in) = fluoride(out)</text>
        <dbReference type="Rhea" id="RHEA:76159"/>
        <dbReference type="ChEBI" id="CHEBI:17051"/>
    </reaction>
    <physiologicalReaction direction="left-to-right" evidence="12">
        <dbReference type="Rhea" id="RHEA:76160"/>
    </physiologicalReaction>
</comment>
<keyword evidence="7 14" id="KW-0915">Sodium</keyword>
<evidence type="ECO:0000256" key="5">
    <source>
        <dbReference type="ARBA" id="ARBA00022723"/>
    </source>
</evidence>
<evidence type="ECO:0000256" key="12">
    <source>
        <dbReference type="ARBA" id="ARBA00035585"/>
    </source>
</evidence>
<feature type="transmembrane region" description="Helical" evidence="14">
    <location>
        <begin position="32"/>
        <end position="53"/>
    </location>
</feature>
<evidence type="ECO:0000256" key="6">
    <source>
        <dbReference type="ARBA" id="ARBA00022989"/>
    </source>
</evidence>
<dbReference type="PANTHER" id="PTHR28259:SF16">
    <property type="entry name" value="FLUORIDE-SPECIFIC ION CHANNEL FLUC 2"/>
    <property type="match status" value="1"/>
</dbReference>
<comment type="caution">
    <text evidence="15">The sequence shown here is derived from an EMBL/GenBank/DDBJ whole genome shotgun (WGS) entry which is preliminary data.</text>
</comment>
<accession>A0ABM9ENX3</accession>